<keyword evidence="6" id="KW-1185">Reference proteome</keyword>
<evidence type="ECO:0000313" key="5">
    <source>
        <dbReference type="EMBL" id="QED27047.1"/>
    </source>
</evidence>
<dbReference type="PANTHER" id="PTHR30480">
    <property type="entry name" value="BETA-HEXOSAMINIDASE-RELATED"/>
    <property type="match status" value="1"/>
</dbReference>
<evidence type="ECO:0000256" key="2">
    <source>
        <dbReference type="ARBA" id="ARBA00022801"/>
    </source>
</evidence>
<organism evidence="5 6">
    <name type="scientific">Microvenator marinus</name>
    <dbReference type="NCBI Taxonomy" id="2600177"/>
    <lineage>
        <taxon>Bacteria</taxon>
        <taxon>Deltaproteobacteria</taxon>
        <taxon>Bradymonadales</taxon>
        <taxon>Microvenatoraceae</taxon>
        <taxon>Microvenator</taxon>
    </lineage>
</organism>
<dbReference type="InterPro" id="IPR001764">
    <property type="entry name" value="Glyco_hydro_3_N"/>
</dbReference>
<dbReference type="RefSeq" id="WP_146958732.1">
    <property type="nucleotide sequence ID" value="NZ_CP042467.1"/>
</dbReference>
<evidence type="ECO:0000256" key="3">
    <source>
        <dbReference type="ARBA" id="ARBA00023295"/>
    </source>
</evidence>
<accession>A0A5B8XPI3</accession>
<dbReference type="AlphaFoldDB" id="A0A5B8XPI3"/>
<sequence length="387" mass="42883">MEPSLPYFNPFSQDPKDIQKAIGQLLVVGFQGSDEHPPEAIQDALAEGKIGGVILFRRNVATLEQVLRLNGAIHDAARDAIAPPFVSLDQEGGRVVRLRDPLTPIPPMRAVGQTQNTSLCAQVSEVIATEVAACGFNLNFAPVIDVDTNPDNPIIGDRAFSNVPHEVSRMAGAFLVGHWTAGVIPCGKHFPGHGDTDTDSHLELPVLNHAPERLEDVELEPFRKMIEADISMLMTAHIMVPALDTVHPATLSHAVMTRLLRQELGYKGVVITDDLEMKAVSETYSVEEMVELGLRAGIDIFLICHTQEKWEKAWAHLLKLSENERDRTRIFESANRVMRLKNEMLSSWARPWRPNAAMLDEIGSQKHLEIMRHVPSLHVGKDPTEAN</sequence>
<dbReference type="Gene3D" id="3.20.20.300">
    <property type="entry name" value="Glycoside hydrolase, family 3, N-terminal domain"/>
    <property type="match status" value="1"/>
</dbReference>
<gene>
    <name evidence="5" type="primary">nagZ</name>
    <name evidence="5" type="ORF">FRD01_07290</name>
</gene>
<dbReference type="GO" id="GO:0009254">
    <property type="term" value="P:peptidoglycan turnover"/>
    <property type="evidence" value="ECO:0007669"/>
    <property type="project" value="TreeGrafter"/>
</dbReference>
<dbReference type="KEGG" id="bbae:FRD01_07290"/>
<dbReference type="GO" id="GO:0004563">
    <property type="term" value="F:beta-N-acetylhexosaminidase activity"/>
    <property type="evidence" value="ECO:0007669"/>
    <property type="project" value="UniProtKB-EC"/>
</dbReference>
<dbReference type="Pfam" id="PF00933">
    <property type="entry name" value="Glyco_hydro_3"/>
    <property type="match status" value="1"/>
</dbReference>
<keyword evidence="3 5" id="KW-0326">Glycosidase</keyword>
<evidence type="ECO:0000259" key="4">
    <source>
        <dbReference type="Pfam" id="PF00933"/>
    </source>
</evidence>
<dbReference type="PANTHER" id="PTHR30480:SF16">
    <property type="entry name" value="GLYCOSIDE HYDROLASE FAMILY 3 DOMAIN PROTEIN"/>
    <property type="match status" value="1"/>
</dbReference>
<comment type="similarity">
    <text evidence="1">Belongs to the glycosyl hydrolase 3 family.</text>
</comment>
<dbReference type="Proteomes" id="UP000321595">
    <property type="component" value="Chromosome"/>
</dbReference>
<keyword evidence="2 5" id="KW-0378">Hydrolase</keyword>
<dbReference type="GO" id="GO:0005975">
    <property type="term" value="P:carbohydrate metabolic process"/>
    <property type="evidence" value="ECO:0007669"/>
    <property type="project" value="InterPro"/>
</dbReference>
<dbReference type="EC" id="3.2.1.52" evidence="5"/>
<dbReference type="NCBIfam" id="NF003740">
    <property type="entry name" value="PRK05337.1"/>
    <property type="match status" value="1"/>
</dbReference>
<dbReference type="EMBL" id="CP042467">
    <property type="protein sequence ID" value="QED27047.1"/>
    <property type="molecule type" value="Genomic_DNA"/>
</dbReference>
<evidence type="ECO:0000256" key="1">
    <source>
        <dbReference type="ARBA" id="ARBA00005336"/>
    </source>
</evidence>
<reference evidence="5 6" key="1">
    <citation type="submission" date="2019-08" db="EMBL/GenBank/DDBJ databases">
        <authorList>
            <person name="Liang Q."/>
        </authorList>
    </citation>
    <scope>NUCLEOTIDE SEQUENCE [LARGE SCALE GENOMIC DNA]</scope>
    <source>
        <strain evidence="5 6">V1718</strain>
    </source>
</reference>
<feature type="domain" description="Glycoside hydrolase family 3 N-terminal" evidence="4">
    <location>
        <begin position="19"/>
        <end position="340"/>
    </location>
</feature>
<name>A0A5B8XPI3_9DELT</name>
<dbReference type="InterPro" id="IPR050226">
    <property type="entry name" value="NagZ_Beta-hexosaminidase"/>
</dbReference>
<dbReference type="InterPro" id="IPR036962">
    <property type="entry name" value="Glyco_hydro_3_N_sf"/>
</dbReference>
<dbReference type="OrthoDB" id="9781691at2"/>
<protein>
    <submittedName>
        <fullName evidence="5">Beta-N-acetylhexosaminidase</fullName>
        <ecNumber evidence="5">3.2.1.52</ecNumber>
    </submittedName>
</protein>
<evidence type="ECO:0000313" key="6">
    <source>
        <dbReference type="Proteomes" id="UP000321595"/>
    </source>
</evidence>
<dbReference type="InterPro" id="IPR017853">
    <property type="entry name" value="GH"/>
</dbReference>
<dbReference type="SUPFAM" id="SSF51445">
    <property type="entry name" value="(Trans)glycosidases"/>
    <property type="match status" value="1"/>
</dbReference>
<proteinExistence type="inferred from homology"/>